<reference evidence="4" key="1">
    <citation type="journal article" date="2013" name="Genome Biol.">
        <title>Draft genome of the mountain pine beetle, Dendroctonus ponderosae Hopkins, a major forest pest.</title>
        <authorList>
            <person name="Keeling C.I."/>
            <person name="Yuen M.M."/>
            <person name="Liao N.Y."/>
            <person name="Docking T.R."/>
            <person name="Chan S.K."/>
            <person name="Taylor G.A."/>
            <person name="Palmquist D.L."/>
            <person name="Jackman S.D."/>
            <person name="Nguyen A."/>
            <person name="Li M."/>
            <person name="Henderson H."/>
            <person name="Janes J.K."/>
            <person name="Zhao Y."/>
            <person name="Pandoh P."/>
            <person name="Moore R."/>
            <person name="Sperling F.A."/>
            <person name="Huber D.P."/>
            <person name="Birol I."/>
            <person name="Jones S.J."/>
            <person name="Bohlmann J."/>
        </authorList>
    </citation>
    <scope>NUCLEOTIDE SEQUENCE</scope>
</reference>
<feature type="compositionally biased region" description="Low complexity" evidence="2">
    <location>
        <begin position="180"/>
        <end position="190"/>
    </location>
</feature>
<dbReference type="Proteomes" id="UP000019118">
    <property type="component" value="Unassembled WGS sequence"/>
</dbReference>
<evidence type="ECO:0000256" key="1">
    <source>
        <dbReference type="SAM" id="Coils"/>
    </source>
</evidence>
<evidence type="ECO:0000313" key="3">
    <source>
        <dbReference type="EnsemblMetazoa" id="XP_019764189.1"/>
    </source>
</evidence>
<feature type="region of interest" description="Disordered" evidence="2">
    <location>
        <begin position="1648"/>
        <end position="1667"/>
    </location>
</feature>
<feature type="compositionally biased region" description="Polar residues" evidence="2">
    <location>
        <begin position="1250"/>
        <end position="1259"/>
    </location>
</feature>
<feature type="compositionally biased region" description="Basic and acidic residues" evidence="2">
    <location>
        <begin position="464"/>
        <end position="482"/>
    </location>
</feature>
<keyword evidence="1" id="KW-0175">Coiled coil</keyword>
<feature type="compositionally biased region" description="Polar residues" evidence="2">
    <location>
        <begin position="1507"/>
        <end position="1527"/>
    </location>
</feature>
<sequence length="1886" mass="214254">MSNPNSPISEANLMAYIYEDVDDTDIFGLSTANTFSNAPSETKNDEGAEQPELAELLKERSLLKDQLKQVKTEKELLEVSVSQLYRTAKAEMDRKDRRILELTQKLDSLVFRRRNDNRSLLEDVPDKTQLQKEIYNAKCNANYTKRKEDGLTTQNDKLPKRVSKSEENASLNEYSKEVVNKNSNSAVSSAHVPRPTDVPNRKIESSQSDPRSSSVTKSSSNENKDRLIDQDANIMAIDTHSPETPVVKSEKLTKIRSEMAKNTSSDEKSHQTEPSNHQVVPEKDLKKEVSHHLKSDYKIPRNKIRETDETDRNMEKECNRGIDENQFQKTSILSSEKSVLCKTDSDVSGKLATTTRTARIIKEPIRRSRRNSEHVPRPPRTPSGSPPRDSSEPSPRRTQSRERFDRFTSQRQSSRSNNYKENPSKDVRKNSDNNYKNKHLIYTDGRSKDGRKSRYESNAFPRCSPERSHSLEKYERSSKPDRKYSFDVTRFMRGRSKFRYTDRRDFNLRSRLNSKGALCLRDRRRIDYKSSVQSRKRFSRSSSSEQSSKREAGRENVETYKDWRKRSIERNPIETQSVHQNDMQKSSRSNQEDDALKRSQEKRFDLKETMRKDYETDFSDWDDFRLHLSPSSDDTVVYHNQHSKASSIAYGKFGVDVELMDDEELEKAVKRKQKELEDIQRKRPHPNCTEPDDAEVSKLSKNNNANKKKEISAEDESSSKTRKHQAFSPTMKKQATEFNPKTDNSAESEHVLKNEHVADRKLQDFEEKNDQTEQLVLKGHVNDVGRHRKHRQVSSLDLKKSKSSLKRSSKSKPGIETSKELYAILSDENLDEKSKSCSKVKPANSYKSLFIKLEEISKEHITFKLNRDGKLNTKELIEKNQQVTSADNQQENIRAVKTGHNENPSASSNAETNCSDDIIVKSEDKKKIDLNTYKKRVNVKAEVALRQDPEPVLDVLPQNSNIPIDQDNINNTENEQSPNDSAETIICLAIDELHTDNNIKSIVSQSKGSESCTNENDQFDPEDGNALKTSDNDEKPINTPQGSAEEIVKRNNTSFRDGSPVADATMNCEEKTSVSPKNIQEESKDLDSFIHDFSLSDDEISFSETKGLRDVAVARNHLNKINILDVSIVRPGSANVFKIMPEKVASLQDFEATPIDPSISHFEKCDTSNVQQECIESIQEAIKNNGFVVEESLCLDRLKNDESNKLDTEQLQRCLEDDVCIENVEINETKVAESPSKTFCSFGIDNATDQSSKLSNDSNGKLDVARRSSTPPNLPHRTRVQEQMLRLFGSESKSESDPIRKGVDTVKKNLTAIALIDSATAQENPQAKTQPKIRSSKNKTADEILCSILKKQIPSNLKESSYSVFCNNPNYIPNPPDLDFRKKLAEHIEKQEQIELEVCKNLDKSLEKKDRNLKAQKRDEKTKELPETKTSRKSKCAENCIKIKMPFNSPSKKGKKLDDSNDSDQKMKKKALKRARVIDSDTEDEKITESNSEKESLKKRPKKQKGSKNTPISIQKKSSINKGTLLTNKDAAEVKRVNENQCEKDSRVESEPKHKDDTEISGTSAIVSTYSLPETVTNQTDESCTKKEIASEKRAINTKQVPAVGQMNDPLNETLEGVFKAITPRRITPVKIGEASFSKVFRKKKVNDSNEIKVPEESPSKSQNAQFVKANQSPLPHMEEMLKQYVNKSNDVREALVNTSHSVQVISVKAASHVYTNDPSIIKNNTCIRETTNFPEVNQINLDSKDISMLGAVERVIFDNMTAYLADKSLPTFENENANNKSEKSTLGNSEALEPKDSTSPLDFSNMLRKNLNTSTPIKPKNARQADEKDKVHTQNKPGPVNINSQSSELMQSIAKDLMSDSTRSYITSPLKRERRRRVKILTGIM</sequence>
<feature type="compositionally biased region" description="Basic and acidic residues" evidence="2">
    <location>
        <begin position="1648"/>
        <end position="1659"/>
    </location>
</feature>
<feature type="compositionally biased region" description="Polar residues" evidence="2">
    <location>
        <begin position="573"/>
        <end position="589"/>
    </location>
</feature>
<feature type="compositionally biased region" description="Basic and acidic residues" evidence="2">
    <location>
        <begin position="445"/>
        <end position="455"/>
    </location>
</feature>
<feature type="compositionally biased region" description="Basic and acidic residues" evidence="2">
    <location>
        <begin position="1824"/>
        <end position="1833"/>
    </location>
</feature>
<feature type="compositionally biased region" description="Basic and acidic residues" evidence="2">
    <location>
        <begin position="547"/>
        <end position="572"/>
    </location>
</feature>
<feature type="compositionally biased region" description="Low complexity" evidence="2">
    <location>
        <begin position="208"/>
        <end position="220"/>
    </location>
</feature>
<feature type="region of interest" description="Disordered" evidence="2">
    <location>
        <begin position="674"/>
        <end position="750"/>
    </location>
</feature>
<feature type="compositionally biased region" description="Basic and acidic residues" evidence="2">
    <location>
        <begin position="157"/>
        <end position="167"/>
    </location>
</feature>
<feature type="region of interest" description="Disordered" evidence="2">
    <location>
        <begin position="530"/>
        <end position="601"/>
    </location>
</feature>
<feature type="compositionally biased region" description="Polar residues" evidence="2">
    <location>
        <begin position="957"/>
        <end position="980"/>
    </location>
</feature>
<feature type="region of interest" description="Disordered" evidence="2">
    <location>
        <begin position="1410"/>
        <end position="1431"/>
    </location>
</feature>
<dbReference type="KEGG" id="dpa:109540301"/>
<feature type="region of interest" description="Disordered" evidence="2">
    <location>
        <begin position="1250"/>
        <end position="1276"/>
    </location>
</feature>
<dbReference type="EnsemblMetazoa" id="XM_019908630.1">
    <property type="protein sequence ID" value="XP_019764189.1"/>
    <property type="gene ID" value="LOC109540301"/>
</dbReference>
<feature type="compositionally biased region" description="Basic and acidic residues" evidence="2">
    <location>
        <begin position="1485"/>
        <end position="1498"/>
    </location>
</feature>
<evidence type="ECO:0000313" key="4">
    <source>
        <dbReference type="Proteomes" id="UP000019118"/>
    </source>
</evidence>
<name>A0AAR5PT55_DENPD</name>
<feature type="region of interest" description="Disordered" evidence="2">
    <location>
        <begin position="954"/>
        <end position="980"/>
    </location>
</feature>
<feature type="region of interest" description="Disordered" evidence="2">
    <location>
        <begin position="1004"/>
        <end position="1046"/>
    </location>
</feature>
<evidence type="ECO:0008006" key="5">
    <source>
        <dbReference type="Google" id="ProtNLM"/>
    </source>
</evidence>
<feature type="region of interest" description="Disordered" evidence="2">
    <location>
        <begin position="1445"/>
        <end position="1562"/>
    </location>
</feature>
<feature type="region of interest" description="Disordered" evidence="2">
    <location>
        <begin position="257"/>
        <end position="280"/>
    </location>
</feature>
<feature type="compositionally biased region" description="Basic and acidic residues" evidence="2">
    <location>
        <begin position="389"/>
        <end position="408"/>
    </location>
</feature>
<feature type="compositionally biased region" description="Polar residues" evidence="2">
    <location>
        <begin position="409"/>
        <end position="421"/>
    </location>
</feature>
<feature type="region of interest" description="Disordered" evidence="2">
    <location>
        <begin position="353"/>
        <end position="482"/>
    </location>
</feature>
<feature type="region of interest" description="Disordered" evidence="2">
    <location>
        <begin position="779"/>
        <end position="813"/>
    </location>
</feature>
<keyword evidence="4" id="KW-1185">Reference proteome</keyword>
<reference evidence="3" key="2">
    <citation type="submission" date="2024-08" db="UniProtKB">
        <authorList>
            <consortium name="EnsemblMetazoa"/>
        </authorList>
    </citation>
    <scope>IDENTIFICATION</scope>
</reference>
<feature type="coiled-coil region" evidence="1">
    <location>
        <begin position="53"/>
        <end position="105"/>
    </location>
</feature>
<accession>A0AAR5PT55</accession>
<evidence type="ECO:0000256" key="2">
    <source>
        <dbReference type="SAM" id="MobiDB-lite"/>
    </source>
</evidence>
<feature type="compositionally biased region" description="Polar residues" evidence="2">
    <location>
        <begin position="1004"/>
        <end position="1016"/>
    </location>
</feature>
<protein>
    <recommendedName>
        <fullName evidence="5">Shugoshin C-terminal domain-containing protein</fullName>
    </recommendedName>
</protein>
<feature type="compositionally biased region" description="Basic and acidic residues" evidence="2">
    <location>
        <begin position="1410"/>
        <end position="1430"/>
    </location>
</feature>
<feature type="region of interest" description="Disordered" evidence="2">
    <location>
        <begin position="1774"/>
        <end position="1845"/>
    </location>
</feature>
<feature type="compositionally biased region" description="Polar residues" evidence="2">
    <location>
        <begin position="727"/>
        <end position="745"/>
    </location>
</feature>
<feature type="compositionally biased region" description="Basic residues" evidence="2">
    <location>
        <begin position="801"/>
        <end position="810"/>
    </location>
</feature>
<feature type="compositionally biased region" description="Basic and acidic residues" evidence="2">
    <location>
        <begin position="360"/>
        <end position="376"/>
    </location>
</feature>
<feature type="compositionally biased region" description="Basic and acidic residues" evidence="2">
    <location>
        <begin position="257"/>
        <end position="271"/>
    </location>
</feature>
<proteinExistence type="predicted"/>
<feature type="compositionally biased region" description="Basic and acidic residues" evidence="2">
    <location>
        <begin position="590"/>
        <end position="601"/>
    </location>
</feature>
<feature type="compositionally biased region" description="Basic and acidic residues" evidence="2">
    <location>
        <begin position="1530"/>
        <end position="1558"/>
    </location>
</feature>
<feature type="region of interest" description="Disordered" evidence="2">
    <location>
        <begin position="146"/>
        <end position="229"/>
    </location>
</feature>
<feature type="compositionally biased region" description="Basic and acidic residues" evidence="2">
    <location>
        <begin position="1456"/>
        <end position="1466"/>
    </location>
</feature>
<feature type="compositionally biased region" description="Basic and acidic residues" evidence="2">
    <location>
        <begin position="422"/>
        <end position="431"/>
    </location>
</feature>
<dbReference type="GeneID" id="109540301"/>
<organism evidence="3 4">
    <name type="scientific">Dendroctonus ponderosae</name>
    <name type="common">Mountain pine beetle</name>
    <dbReference type="NCBI Taxonomy" id="77166"/>
    <lineage>
        <taxon>Eukaryota</taxon>
        <taxon>Metazoa</taxon>
        <taxon>Ecdysozoa</taxon>
        <taxon>Arthropoda</taxon>
        <taxon>Hexapoda</taxon>
        <taxon>Insecta</taxon>
        <taxon>Pterygota</taxon>
        <taxon>Neoptera</taxon>
        <taxon>Endopterygota</taxon>
        <taxon>Coleoptera</taxon>
        <taxon>Polyphaga</taxon>
        <taxon>Cucujiformia</taxon>
        <taxon>Curculionidae</taxon>
        <taxon>Scolytinae</taxon>
        <taxon>Dendroctonus</taxon>
    </lineage>
</organism>